<dbReference type="GO" id="GO:0005829">
    <property type="term" value="C:cytosol"/>
    <property type="evidence" value="ECO:0007669"/>
    <property type="project" value="TreeGrafter"/>
</dbReference>
<dbReference type="PRINTS" id="PR00033">
    <property type="entry name" value="HTHASNC"/>
</dbReference>
<evidence type="ECO:0000313" key="6">
    <source>
        <dbReference type="Proteomes" id="UP000199114"/>
    </source>
</evidence>
<dbReference type="EMBL" id="FOFD01000004">
    <property type="protein sequence ID" value="SER21403.1"/>
    <property type="molecule type" value="Genomic_DNA"/>
</dbReference>
<name>A0A1H9ME15_9EURY</name>
<dbReference type="PANTHER" id="PTHR30154">
    <property type="entry name" value="LEUCINE-RESPONSIVE REGULATORY PROTEIN"/>
    <property type="match status" value="1"/>
</dbReference>
<dbReference type="GO" id="GO:0043565">
    <property type="term" value="F:sequence-specific DNA binding"/>
    <property type="evidence" value="ECO:0007669"/>
    <property type="project" value="InterPro"/>
</dbReference>
<keyword evidence="6" id="KW-1185">Reference proteome</keyword>
<dbReference type="Gene3D" id="1.10.10.10">
    <property type="entry name" value="Winged helix-like DNA-binding domain superfamily/Winged helix DNA-binding domain"/>
    <property type="match status" value="1"/>
</dbReference>
<dbReference type="RefSeq" id="WP_090619201.1">
    <property type="nucleotide sequence ID" value="NZ_FOFD01000004.1"/>
</dbReference>
<evidence type="ECO:0000256" key="2">
    <source>
        <dbReference type="ARBA" id="ARBA00023125"/>
    </source>
</evidence>
<evidence type="ECO:0000256" key="1">
    <source>
        <dbReference type="ARBA" id="ARBA00023015"/>
    </source>
</evidence>
<dbReference type="CDD" id="cd00090">
    <property type="entry name" value="HTH_ARSR"/>
    <property type="match status" value="1"/>
</dbReference>
<organism evidence="5 6">
    <name type="scientific">Natrinema salaciae</name>
    <dbReference type="NCBI Taxonomy" id="1186196"/>
    <lineage>
        <taxon>Archaea</taxon>
        <taxon>Methanobacteriati</taxon>
        <taxon>Methanobacteriota</taxon>
        <taxon>Stenosarchaea group</taxon>
        <taxon>Halobacteria</taxon>
        <taxon>Halobacteriales</taxon>
        <taxon>Natrialbaceae</taxon>
        <taxon>Natrinema</taxon>
    </lineage>
</organism>
<dbReference type="InterPro" id="IPR000485">
    <property type="entry name" value="AsnC-type_HTH_dom"/>
</dbReference>
<dbReference type="InterPro" id="IPR019888">
    <property type="entry name" value="Tscrpt_reg_AsnC-like"/>
</dbReference>
<dbReference type="InterPro" id="IPR036390">
    <property type="entry name" value="WH_DNA-bd_sf"/>
</dbReference>
<dbReference type="Gene3D" id="3.30.70.920">
    <property type="match status" value="1"/>
</dbReference>
<reference evidence="6" key="1">
    <citation type="submission" date="2016-10" db="EMBL/GenBank/DDBJ databases">
        <authorList>
            <person name="Varghese N."/>
            <person name="Submissions S."/>
        </authorList>
    </citation>
    <scope>NUCLEOTIDE SEQUENCE [LARGE SCALE GENOMIC DNA]</scope>
    <source>
        <strain evidence="6">DSM 25055</strain>
    </source>
</reference>
<dbReference type="PANTHER" id="PTHR30154:SF34">
    <property type="entry name" value="TRANSCRIPTIONAL REGULATOR AZLB"/>
    <property type="match status" value="1"/>
</dbReference>
<dbReference type="Pfam" id="PF13412">
    <property type="entry name" value="HTH_24"/>
    <property type="match status" value="1"/>
</dbReference>
<gene>
    <name evidence="5" type="ORF">SAMN04489841_3308</name>
</gene>
<evidence type="ECO:0000313" key="5">
    <source>
        <dbReference type="EMBL" id="SER21403.1"/>
    </source>
</evidence>
<dbReference type="InterPro" id="IPR011991">
    <property type="entry name" value="ArsR-like_HTH"/>
</dbReference>
<dbReference type="AlphaFoldDB" id="A0A1H9ME15"/>
<evidence type="ECO:0000256" key="3">
    <source>
        <dbReference type="ARBA" id="ARBA00023163"/>
    </source>
</evidence>
<dbReference type="SMART" id="SM00344">
    <property type="entry name" value="HTH_ASNC"/>
    <property type="match status" value="1"/>
</dbReference>
<feature type="domain" description="HTH asnC-type" evidence="4">
    <location>
        <begin position="5"/>
        <end position="67"/>
    </location>
</feature>
<sequence length="172" mass="19204">MGRDLDDVDRSILYLLQRDARNTTAEEIADTAGVSASTVRNRIDRLEADGIIKGYHPEIDYEAANLPLQMTFVVTVSPTELSPLSEKVRSIKGIIDVREMLTGRRNLHVDVVGTNTTDVTRITDSIHDLGLEIESSEMMRRRHVQPFNHFFLQGTGDVDAHGDDGDDESPNE</sequence>
<accession>A0A1H9ME15</accession>
<dbReference type="PROSITE" id="PS50956">
    <property type="entry name" value="HTH_ASNC_2"/>
    <property type="match status" value="1"/>
</dbReference>
<dbReference type="SUPFAM" id="SSF46785">
    <property type="entry name" value="Winged helix' DNA-binding domain"/>
    <property type="match status" value="1"/>
</dbReference>
<keyword evidence="2 5" id="KW-0238">DNA-binding</keyword>
<dbReference type="OrthoDB" id="57033at2157"/>
<keyword evidence="3" id="KW-0804">Transcription</keyword>
<dbReference type="STRING" id="1186196.SAMN04489841_3308"/>
<proteinExistence type="predicted"/>
<dbReference type="GO" id="GO:0043200">
    <property type="term" value="P:response to amino acid"/>
    <property type="evidence" value="ECO:0007669"/>
    <property type="project" value="TreeGrafter"/>
</dbReference>
<keyword evidence="1" id="KW-0805">Transcription regulation</keyword>
<dbReference type="InterPro" id="IPR036388">
    <property type="entry name" value="WH-like_DNA-bd_sf"/>
</dbReference>
<evidence type="ECO:0000259" key="4">
    <source>
        <dbReference type="PROSITE" id="PS50956"/>
    </source>
</evidence>
<dbReference type="Proteomes" id="UP000199114">
    <property type="component" value="Unassembled WGS sequence"/>
</dbReference>
<protein>
    <submittedName>
        <fullName evidence="5">DNA-binding transcriptional regulator, Lrp family</fullName>
    </submittedName>
</protein>